<gene>
    <name evidence="1" type="ORF">Vadar_013873</name>
</gene>
<comment type="caution">
    <text evidence="1">The sequence shown here is derived from an EMBL/GenBank/DDBJ whole genome shotgun (WGS) entry which is preliminary data.</text>
</comment>
<evidence type="ECO:0000313" key="1">
    <source>
        <dbReference type="EMBL" id="KAH7860476.1"/>
    </source>
</evidence>
<proteinExistence type="predicted"/>
<protein>
    <submittedName>
        <fullName evidence="1">Uncharacterized protein</fullName>
    </submittedName>
</protein>
<sequence>MECNRDEAFRAKEIAEKKFTEKDIMGAKKFAIKAQSLYPGLDGIQHMLATLDVYISAENRVSGDADWYRILGVNPKANDETVRKHYRKLALMLHPDKNKSIGAEGAFKLVSEAWSLLSDKSKRLAYDQKRNARVSQQKVPHASGCPTAPSGSNGFSNFTKSSNTNTHARAQKNTATKAGTSSGPSSSHKKKSPTFWTVCHRCKMQYEYLRMYLNHNLLCPNCHDPFFAIETPPPTLNGSKASVQRNYSQQSQQQQKNHQGASKNASTSGRNNSSTSNMGSGGFNSTDSANHNNFQWEPFSKTAGTASAAQAATVVKQAYERAKREREEVQAATKREEGLQRKHHANRKTSGFSSSGYSDGVKRRKGMEDIGAAKYGNDAVSQMVTGTGAAESSGLSGPEQGFYGPSGADKRKSSLDSPHVGIPNLLMEKARADIHKKLNEWNKSTAESKKNGNEKPNEGEKEKDSDMVNYARLDQCKNGNPVNMTSGSNAKFMPGTSDCGLDNDLLGPMSMEVPDPDFHDFEKERTERCFEVNQVWALYDGDDGMPRYYAIIHDVISLDPLKMQISWLNSKTNRELGSLNWVGSGFSKTCGDFRIGKRVCSNSLCSFSHKIKWTKVERGVVRIYPLKGDVWALYRNWSPAWNELTADEVIHKYDMVEVLDDYDEEFGVAVTPLVKVAGFRTVFHRHLDHREVRRIPREEMLRFSHHVPSYLLTGQEAPNAPRGCHELDPAATPLELLQVVTDIEEEDIVENEEDGKVEKLVNDGSDSDNEEMETSCSSSKVERSGNAKERNEINALWNSRKTKEEKQVNCTEEKADG</sequence>
<accession>A0ACB7Z4C5</accession>
<dbReference type="Proteomes" id="UP000828048">
    <property type="component" value="Chromosome 4"/>
</dbReference>
<keyword evidence="2" id="KW-1185">Reference proteome</keyword>
<dbReference type="EMBL" id="CM037154">
    <property type="protein sequence ID" value="KAH7860476.1"/>
    <property type="molecule type" value="Genomic_DNA"/>
</dbReference>
<reference evidence="1 2" key="1">
    <citation type="journal article" date="2021" name="Hortic Res">
        <title>High-quality reference genome and annotation aids understanding of berry development for evergreen blueberry (Vaccinium darrowii).</title>
        <authorList>
            <person name="Yu J."/>
            <person name="Hulse-Kemp A.M."/>
            <person name="Babiker E."/>
            <person name="Staton M."/>
        </authorList>
    </citation>
    <scope>NUCLEOTIDE SEQUENCE [LARGE SCALE GENOMIC DNA]</scope>
    <source>
        <strain evidence="2">cv. NJ 8807/NJ 8810</strain>
        <tissue evidence="1">Young leaf</tissue>
    </source>
</reference>
<evidence type="ECO:0000313" key="2">
    <source>
        <dbReference type="Proteomes" id="UP000828048"/>
    </source>
</evidence>
<organism evidence="1 2">
    <name type="scientific">Vaccinium darrowii</name>
    <dbReference type="NCBI Taxonomy" id="229202"/>
    <lineage>
        <taxon>Eukaryota</taxon>
        <taxon>Viridiplantae</taxon>
        <taxon>Streptophyta</taxon>
        <taxon>Embryophyta</taxon>
        <taxon>Tracheophyta</taxon>
        <taxon>Spermatophyta</taxon>
        <taxon>Magnoliopsida</taxon>
        <taxon>eudicotyledons</taxon>
        <taxon>Gunneridae</taxon>
        <taxon>Pentapetalae</taxon>
        <taxon>asterids</taxon>
        <taxon>Ericales</taxon>
        <taxon>Ericaceae</taxon>
        <taxon>Vaccinioideae</taxon>
        <taxon>Vaccinieae</taxon>
        <taxon>Vaccinium</taxon>
    </lineage>
</organism>
<name>A0ACB7Z4C5_9ERIC</name>